<dbReference type="AlphaFoldDB" id="A0A0C3B7N0"/>
<gene>
    <name evidence="1" type="ORF">M408DRAFT_24123</name>
</gene>
<name>A0A0C3B7N0_SERVB</name>
<dbReference type="Proteomes" id="UP000054097">
    <property type="component" value="Unassembled WGS sequence"/>
</dbReference>
<proteinExistence type="predicted"/>
<evidence type="ECO:0000313" key="2">
    <source>
        <dbReference type="Proteomes" id="UP000054097"/>
    </source>
</evidence>
<dbReference type="HOGENOM" id="CLU_2623530_0_0_1"/>
<accession>A0A0C3B7N0</accession>
<sequence>MFALPIEITTGVIRIGILWSLPLEYGRQWKLGVSVPALIPSLPSVLLSIHIFSIPGPNITLDGDAGGGLIASVTSSLD</sequence>
<dbReference type="EMBL" id="KN824295">
    <property type="protein sequence ID" value="KIM28109.1"/>
    <property type="molecule type" value="Genomic_DNA"/>
</dbReference>
<protein>
    <submittedName>
        <fullName evidence="1">Uncharacterized protein</fullName>
    </submittedName>
</protein>
<evidence type="ECO:0000313" key="1">
    <source>
        <dbReference type="EMBL" id="KIM28109.1"/>
    </source>
</evidence>
<reference evidence="2" key="2">
    <citation type="submission" date="2015-01" db="EMBL/GenBank/DDBJ databases">
        <title>Evolutionary Origins and Diversification of the Mycorrhizal Mutualists.</title>
        <authorList>
            <consortium name="DOE Joint Genome Institute"/>
            <consortium name="Mycorrhizal Genomics Consortium"/>
            <person name="Kohler A."/>
            <person name="Kuo A."/>
            <person name="Nagy L.G."/>
            <person name="Floudas D."/>
            <person name="Copeland A."/>
            <person name="Barry K.W."/>
            <person name="Cichocki N."/>
            <person name="Veneault-Fourrey C."/>
            <person name="LaButti K."/>
            <person name="Lindquist E.A."/>
            <person name="Lipzen A."/>
            <person name="Lundell T."/>
            <person name="Morin E."/>
            <person name="Murat C."/>
            <person name="Riley R."/>
            <person name="Ohm R."/>
            <person name="Sun H."/>
            <person name="Tunlid A."/>
            <person name="Henrissat B."/>
            <person name="Grigoriev I.V."/>
            <person name="Hibbett D.S."/>
            <person name="Martin F."/>
        </authorList>
    </citation>
    <scope>NUCLEOTIDE SEQUENCE [LARGE SCALE GENOMIC DNA]</scope>
    <source>
        <strain evidence="2">MAFF 305830</strain>
    </source>
</reference>
<reference evidence="1 2" key="1">
    <citation type="submission" date="2014-04" db="EMBL/GenBank/DDBJ databases">
        <authorList>
            <consortium name="DOE Joint Genome Institute"/>
            <person name="Kuo A."/>
            <person name="Zuccaro A."/>
            <person name="Kohler A."/>
            <person name="Nagy L.G."/>
            <person name="Floudas D."/>
            <person name="Copeland A."/>
            <person name="Barry K.W."/>
            <person name="Cichocki N."/>
            <person name="Veneault-Fourrey C."/>
            <person name="LaButti K."/>
            <person name="Lindquist E.A."/>
            <person name="Lipzen A."/>
            <person name="Lundell T."/>
            <person name="Morin E."/>
            <person name="Murat C."/>
            <person name="Sun H."/>
            <person name="Tunlid A."/>
            <person name="Henrissat B."/>
            <person name="Grigoriev I.V."/>
            <person name="Hibbett D.S."/>
            <person name="Martin F."/>
            <person name="Nordberg H.P."/>
            <person name="Cantor M.N."/>
            <person name="Hua S.X."/>
        </authorList>
    </citation>
    <scope>NUCLEOTIDE SEQUENCE [LARGE SCALE GENOMIC DNA]</scope>
    <source>
        <strain evidence="1 2">MAFF 305830</strain>
    </source>
</reference>
<organism evidence="1 2">
    <name type="scientific">Serendipita vermifera MAFF 305830</name>
    <dbReference type="NCBI Taxonomy" id="933852"/>
    <lineage>
        <taxon>Eukaryota</taxon>
        <taxon>Fungi</taxon>
        <taxon>Dikarya</taxon>
        <taxon>Basidiomycota</taxon>
        <taxon>Agaricomycotina</taxon>
        <taxon>Agaricomycetes</taxon>
        <taxon>Sebacinales</taxon>
        <taxon>Serendipitaceae</taxon>
        <taxon>Serendipita</taxon>
    </lineage>
</organism>
<keyword evidence="2" id="KW-1185">Reference proteome</keyword>